<sequence length="58" mass="6637">MKFIKDKTYHDISKSSYFRNLNNGKALSSDHDWEVVEPEGALLHDTNGSCFDATVYKI</sequence>
<organism evidence="1 2">
    <name type="scientific">Paenibacillus azoreducens</name>
    <dbReference type="NCBI Taxonomy" id="116718"/>
    <lineage>
        <taxon>Bacteria</taxon>
        <taxon>Bacillati</taxon>
        <taxon>Bacillota</taxon>
        <taxon>Bacilli</taxon>
        <taxon>Bacillales</taxon>
        <taxon>Paenibacillaceae</taxon>
        <taxon>Paenibacillus</taxon>
    </lineage>
</organism>
<accession>A0A919YJ62</accession>
<evidence type="ECO:0000313" key="2">
    <source>
        <dbReference type="Proteomes" id="UP000682811"/>
    </source>
</evidence>
<dbReference type="AlphaFoldDB" id="A0A919YJ62"/>
<reference evidence="1 2" key="1">
    <citation type="submission" date="2021-03" db="EMBL/GenBank/DDBJ databases">
        <title>Antimicrobial resistance genes in bacteria isolated from Japanese honey, and their potential for conferring macrolide and lincosamide resistance in the American foulbrood pathogen Paenibacillus larvae.</title>
        <authorList>
            <person name="Okamoto M."/>
            <person name="Kumagai M."/>
            <person name="Kanamori H."/>
            <person name="Takamatsu D."/>
        </authorList>
    </citation>
    <scope>NUCLEOTIDE SEQUENCE [LARGE SCALE GENOMIC DNA]</scope>
    <source>
        <strain evidence="1 2">J34TS1</strain>
    </source>
</reference>
<evidence type="ECO:0000313" key="1">
    <source>
        <dbReference type="EMBL" id="GIO51464.1"/>
    </source>
</evidence>
<gene>
    <name evidence="1" type="ORF">J34TS1_62290</name>
</gene>
<comment type="caution">
    <text evidence="1">The sequence shown here is derived from an EMBL/GenBank/DDBJ whole genome shotgun (WGS) entry which is preliminary data.</text>
</comment>
<name>A0A919YJ62_9BACL</name>
<protein>
    <submittedName>
        <fullName evidence="1">Uncharacterized protein</fullName>
    </submittedName>
</protein>
<dbReference type="EMBL" id="BORT01000054">
    <property type="protein sequence ID" value="GIO51464.1"/>
    <property type="molecule type" value="Genomic_DNA"/>
</dbReference>
<proteinExistence type="predicted"/>
<keyword evidence="2" id="KW-1185">Reference proteome</keyword>
<dbReference type="Proteomes" id="UP000682811">
    <property type="component" value="Unassembled WGS sequence"/>
</dbReference>